<proteinExistence type="predicted"/>
<feature type="transmembrane region" description="Helical" evidence="1">
    <location>
        <begin position="198"/>
        <end position="219"/>
    </location>
</feature>
<sequence length="251" mass="28432">MKFSTVTRSLSTPSPLVLDGGVVMRVKDTLGGHSRRVEGAWTVLRSCGLRARWCYWLFWMWSQDDVYYLRRLCRPGLVDLRSGRHQRRLWGRYLRVDVATEEPTSFELRVSAIDQHEVMAEAVVSDQSQEMSMASPRINSPVERDGATSPCWHANQLWGLIALGRIVLHRLIWLVQMIGEYSRIGCEVWRYCWEHKLAYHAITILGPVVAAVVLVIGVAQGGARKVKLVNSLVEPLGSPVQQRVIVAAQSR</sequence>
<protein>
    <submittedName>
        <fullName evidence="2">Uncharacterized protein</fullName>
    </submittedName>
</protein>
<dbReference type="EMBL" id="JBBPBM010000003">
    <property type="protein sequence ID" value="KAK8593428.1"/>
    <property type="molecule type" value="Genomic_DNA"/>
</dbReference>
<keyword evidence="1" id="KW-0812">Transmembrane</keyword>
<reference evidence="2 3" key="1">
    <citation type="journal article" date="2024" name="G3 (Bethesda)">
        <title>Genome assembly of Hibiscus sabdariffa L. provides insights into metabolisms of medicinal natural products.</title>
        <authorList>
            <person name="Kim T."/>
        </authorList>
    </citation>
    <scope>NUCLEOTIDE SEQUENCE [LARGE SCALE GENOMIC DNA]</scope>
    <source>
        <strain evidence="2">TK-2024</strain>
        <tissue evidence="2">Old leaves</tissue>
    </source>
</reference>
<name>A0ABR2G375_9ROSI</name>
<evidence type="ECO:0000313" key="3">
    <source>
        <dbReference type="Proteomes" id="UP001472677"/>
    </source>
</evidence>
<evidence type="ECO:0000313" key="2">
    <source>
        <dbReference type="EMBL" id="KAK8593428.1"/>
    </source>
</evidence>
<keyword evidence="3" id="KW-1185">Reference proteome</keyword>
<keyword evidence="1" id="KW-1133">Transmembrane helix</keyword>
<organism evidence="2 3">
    <name type="scientific">Hibiscus sabdariffa</name>
    <name type="common">roselle</name>
    <dbReference type="NCBI Taxonomy" id="183260"/>
    <lineage>
        <taxon>Eukaryota</taxon>
        <taxon>Viridiplantae</taxon>
        <taxon>Streptophyta</taxon>
        <taxon>Embryophyta</taxon>
        <taxon>Tracheophyta</taxon>
        <taxon>Spermatophyta</taxon>
        <taxon>Magnoliopsida</taxon>
        <taxon>eudicotyledons</taxon>
        <taxon>Gunneridae</taxon>
        <taxon>Pentapetalae</taxon>
        <taxon>rosids</taxon>
        <taxon>malvids</taxon>
        <taxon>Malvales</taxon>
        <taxon>Malvaceae</taxon>
        <taxon>Malvoideae</taxon>
        <taxon>Hibiscus</taxon>
    </lineage>
</organism>
<gene>
    <name evidence="2" type="ORF">V6N12_045509</name>
</gene>
<keyword evidence="1" id="KW-0472">Membrane</keyword>
<comment type="caution">
    <text evidence="2">The sequence shown here is derived from an EMBL/GenBank/DDBJ whole genome shotgun (WGS) entry which is preliminary data.</text>
</comment>
<evidence type="ECO:0000256" key="1">
    <source>
        <dbReference type="SAM" id="Phobius"/>
    </source>
</evidence>
<dbReference type="Proteomes" id="UP001472677">
    <property type="component" value="Unassembled WGS sequence"/>
</dbReference>
<accession>A0ABR2G375</accession>